<evidence type="ECO:0000313" key="11">
    <source>
        <dbReference type="EMBL" id="CAK7919340.1"/>
    </source>
</evidence>
<feature type="transmembrane region" description="Helical" evidence="9">
    <location>
        <begin position="375"/>
        <end position="395"/>
    </location>
</feature>
<evidence type="ECO:0000256" key="2">
    <source>
        <dbReference type="ARBA" id="ARBA00010992"/>
    </source>
</evidence>
<accession>A0ABP0ELG6</accession>
<evidence type="ECO:0000256" key="5">
    <source>
        <dbReference type="ARBA" id="ARBA00022989"/>
    </source>
</evidence>
<comment type="similarity">
    <text evidence="2 7">Belongs to the major facilitator superfamily. Sugar transporter (TC 2.A.1.1) family.</text>
</comment>
<dbReference type="NCBIfam" id="TIGR00879">
    <property type="entry name" value="SP"/>
    <property type="match status" value="1"/>
</dbReference>
<dbReference type="PANTHER" id="PTHR48022:SF55">
    <property type="entry name" value="SUGAR TRANSPORTER STL1"/>
    <property type="match status" value="1"/>
</dbReference>
<evidence type="ECO:0000256" key="1">
    <source>
        <dbReference type="ARBA" id="ARBA00004141"/>
    </source>
</evidence>
<feature type="transmembrane region" description="Helical" evidence="9">
    <location>
        <begin position="186"/>
        <end position="208"/>
    </location>
</feature>
<evidence type="ECO:0000256" key="9">
    <source>
        <dbReference type="SAM" id="Phobius"/>
    </source>
</evidence>
<gene>
    <name evidence="11" type="primary">HGT1</name>
    <name evidence="11" type="ORF">CAAN4_G17590</name>
</gene>
<feature type="transmembrane region" description="Helical" evidence="9">
    <location>
        <begin position="94"/>
        <end position="113"/>
    </location>
</feature>
<evidence type="ECO:0000256" key="4">
    <source>
        <dbReference type="ARBA" id="ARBA00022692"/>
    </source>
</evidence>
<dbReference type="PROSITE" id="PS50850">
    <property type="entry name" value="MFS"/>
    <property type="match status" value="1"/>
</dbReference>
<evidence type="ECO:0000256" key="6">
    <source>
        <dbReference type="ARBA" id="ARBA00023136"/>
    </source>
</evidence>
<dbReference type="PROSITE" id="PS00216">
    <property type="entry name" value="SUGAR_TRANSPORT_1"/>
    <property type="match status" value="1"/>
</dbReference>
<keyword evidence="6 9" id="KW-0472">Membrane</keyword>
<keyword evidence="12" id="KW-1185">Reference proteome</keyword>
<feature type="transmembrane region" description="Helical" evidence="9">
    <location>
        <begin position="440"/>
        <end position="457"/>
    </location>
</feature>
<proteinExistence type="inferred from homology"/>
<dbReference type="SUPFAM" id="SSF103473">
    <property type="entry name" value="MFS general substrate transporter"/>
    <property type="match status" value="1"/>
</dbReference>
<sequence length="545" mass="59840">MKQYLGFTGDKLINCILAASTTGFLLFGYDQGVMSGIIGNKVFNADFPATKMANNDDVYHSTIQGTVTAVYEVGCLIGALFALFFGDRLGRRKVIILGGLIMMIGTLIMITSMTGHLPLVQFIVGRVICGVGNGMNTSTIPSWQAETSKSHNRGAHVCFEASMIAIGTVIAYWIDFGLDFVDSSVAWRFPIAFQIVFSVILMGLVFVLPESPRWLLTQHKEAEALAVMAALNGSTIEDPETIAQKEAIYESIRQNSQKVTNRELLDRGRSKNLRRTLIGASAQIFQQLGGCNAVIYYAPVLYEQSLGMTRLMSMILSGVTIIVYALFALSSFWLVEKVGRRPLFLWGAVGQCVSMVITFGCLIPDTKATANGAVLGLFMFLSFFGATWLSLPWLYPAELSPLKIRTKANAISTSSNWLFNFFVVQVTPVMVASIHWGTYLFFAILNGLFVPIVYFYYPETKGRSLEELDVIFAKSHVGGKAPVQVAKDEPFMEHHEILEAIRQLELDEKAEQGDLENAHADAAATVDPEATAQGSLMEKESGASR</sequence>
<keyword evidence="4 9" id="KW-0812">Transmembrane</keyword>
<feature type="region of interest" description="Disordered" evidence="8">
    <location>
        <begin position="515"/>
        <end position="545"/>
    </location>
</feature>
<keyword evidence="11" id="KW-0762">Sugar transport</keyword>
<protein>
    <submittedName>
        <fullName evidence="11">High-affinity glucose transporter 1</fullName>
    </submittedName>
</protein>
<evidence type="ECO:0000256" key="3">
    <source>
        <dbReference type="ARBA" id="ARBA00022448"/>
    </source>
</evidence>
<evidence type="ECO:0000256" key="7">
    <source>
        <dbReference type="RuleBase" id="RU003346"/>
    </source>
</evidence>
<feature type="transmembrane region" description="Helical" evidence="9">
    <location>
        <begin position="416"/>
        <end position="434"/>
    </location>
</feature>
<dbReference type="InterPro" id="IPR050360">
    <property type="entry name" value="MFS_Sugar_Transporters"/>
</dbReference>
<keyword evidence="5 9" id="KW-1133">Transmembrane helix</keyword>
<name>A0ABP0ELG6_9ASCO</name>
<dbReference type="InterPro" id="IPR020846">
    <property type="entry name" value="MFS_dom"/>
</dbReference>
<evidence type="ECO:0000259" key="10">
    <source>
        <dbReference type="PROSITE" id="PS50850"/>
    </source>
</evidence>
<comment type="subcellular location">
    <subcellularLocation>
        <location evidence="1">Membrane</location>
        <topology evidence="1">Multi-pass membrane protein</topology>
    </subcellularLocation>
</comment>
<feature type="transmembrane region" description="Helical" evidence="9">
    <location>
        <begin position="311"/>
        <end position="335"/>
    </location>
</feature>
<dbReference type="InterPro" id="IPR005828">
    <property type="entry name" value="MFS_sugar_transport-like"/>
</dbReference>
<feature type="transmembrane region" description="Helical" evidence="9">
    <location>
        <begin position="62"/>
        <end position="85"/>
    </location>
</feature>
<dbReference type="Pfam" id="PF00083">
    <property type="entry name" value="Sugar_tr"/>
    <property type="match status" value="1"/>
</dbReference>
<dbReference type="InterPro" id="IPR003663">
    <property type="entry name" value="Sugar/inositol_transpt"/>
</dbReference>
<feature type="transmembrane region" description="Helical" evidence="9">
    <location>
        <begin position="342"/>
        <end position="363"/>
    </location>
</feature>
<dbReference type="InterPro" id="IPR005829">
    <property type="entry name" value="Sugar_transporter_CS"/>
</dbReference>
<feature type="transmembrane region" description="Helical" evidence="9">
    <location>
        <begin position="12"/>
        <end position="29"/>
    </location>
</feature>
<evidence type="ECO:0000313" key="12">
    <source>
        <dbReference type="Proteomes" id="UP001497600"/>
    </source>
</evidence>
<evidence type="ECO:0000256" key="8">
    <source>
        <dbReference type="SAM" id="MobiDB-lite"/>
    </source>
</evidence>
<dbReference type="PRINTS" id="PR00171">
    <property type="entry name" value="SUGRTRNSPORT"/>
</dbReference>
<feature type="domain" description="Major facilitator superfamily (MFS) profile" evidence="10">
    <location>
        <begin position="16"/>
        <end position="461"/>
    </location>
</feature>
<dbReference type="EMBL" id="OZ004259">
    <property type="protein sequence ID" value="CAK7919340.1"/>
    <property type="molecule type" value="Genomic_DNA"/>
</dbReference>
<reference evidence="11 12" key="1">
    <citation type="submission" date="2024-01" db="EMBL/GenBank/DDBJ databases">
        <authorList>
            <consortium name="Genoscope - CEA"/>
            <person name="William W."/>
        </authorList>
    </citation>
    <scope>NUCLEOTIDE SEQUENCE [LARGE SCALE GENOMIC DNA]</scope>
    <source>
        <strain evidence="11 12">29B2s-10</strain>
    </source>
</reference>
<dbReference type="Gene3D" id="1.20.1250.20">
    <property type="entry name" value="MFS general substrate transporter like domains"/>
    <property type="match status" value="1"/>
</dbReference>
<dbReference type="PANTHER" id="PTHR48022">
    <property type="entry name" value="PLASTIDIC GLUCOSE TRANSPORTER 4"/>
    <property type="match status" value="1"/>
</dbReference>
<keyword evidence="3 7" id="KW-0813">Transport</keyword>
<feature type="transmembrane region" description="Helical" evidence="9">
    <location>
        <begin position="277"/>
        <end position="299"/>
    </location>
</feature>
<dbReference type="Proteomes" id="UP001497600">
    <property type="component" value="Chromosome G"/>
</dbReference>
<feature type="transmembrane region" description="Helical" evidence="9">
    <location>
        <begin position="119"/>
        <end position="136"/>
    </location>
</feature>
<dbReference type="InterPro" id="IPR036259">
    <property type="entry name" value="MFS_trans_sf"/>
</dbReference>
<feature type="transmembrane region" description="Helical" evidence="9">
    <location>
        <begin position="157"/>
        <end position="174"/>
    </location>
</feature>
<organism evidence="11 12">
    <name type="scientific">[Candida] anglica</name>
    <dbReference type="NCBI Taxonomy" id="148631"/>
    <lineage>
        <taxon>Eukaryota</taxon>
        <taxon>Fungi</taxon>
        <taxon>Dikarya</taxon>
        <taxon>Ascomycota</taxon>
        <taxon>Saccharomycotina</taxon>
        <taxon>Pichiomycetes</taxon>
        <taxon>Debaryomycetaceae</taxon>
        <taxon>Kurtzmaniella</taxon>
    </lineage>
</organism>